<evidence type="ECO:0000313" key="5">
    <source>
        <dbReference type="Proteomes" id="UP000076038"/>
    </source>
</evidence>
<name>A0A143QR37_RHOFA</name>
<dbReference type="Gene3D" id="2.120.10.30">
    <property type="entry name" value="TolB, C-terminal domain"/>
    <property type="match status" value="1"/>
</dbReference>
<evidence type="ECO:0000256" key="2">
    <source>
        <dbReference type="SAM" id="MobiDB-lite"/>
    </source>
</evidence>
<feature type="chain" id="PRO_5007512704" evidence="3">
    <location>
        <begin position="22"/>
        <end position="294"/>
    </location>
</feature>
<reference evidence="4 5" key="1">
    <citation type="journal article" date="2016" name="Genome Announc.">
        <title>Complete Genome and Plasmid Sequences for Rhodococcus fascians D188 and Draft Sequences for Rhodococcus Isolates PBTS 1 and PBTS 2.</title>
        <authorList>
            <person name="Stamler R.A."/>
            <person name="Vereecke D."/>
            <person name="Zhang Y."/>
            <person name="Schilkey F."/>
            <person name="Devitt N."/>
            <person name="Randall J.J."/>
        </authorList>
    </citation>
    <scope>NUCLEOTIDE SEQUENCE [LARGE SCALE GENOMIC DNA]</scope>
    <source>
        <strain evidence="4 5">PBTS2</strain>
    </source>
</reference>
<accession>A0A143QR37</accession>
<feature type="region of interest" description="Disordered" evidence="2">
    <location>
        <begin position="265"/>
        <end position="294"/>
    </location>
</feature>
<protein>
    <submittedName>
        <fullName evidence="4">Protein TolB</fullName>
    </submittedName>
</protein>
<dbReference type="SUPFAM" id="SSF82171">
    <property type="entry name" value="DPP6 N-terminal domain-like"/>
    <property type="match status" value="1"/>
</dbReference>
<evidence type="ECO:0000256" key="3">
    <source>
        <dbReference type="SAM" id="SignalP"/>
    </source>
</evidence>
<dbReference type="Pfam" id="PF07676">
    <property type="entry name" value="PD40"/>
    <property type="match status" value="2"/>
</dbReference>
<reference evidence="5" key="2">
    <citation type="submission" date="2016-04" db="EMBL/GenBank/DDBJ databases">
        <title>Complete Genome and Plasmid Sequences for Rhodococcus fascians D188 and Draft Sequences for Rhodococcus spp. Isolates PBTS 1 and PBTS 2.</title>
        <authorList>
            <person name="Stamer R."/>
            <person name="Vereecke D."/>
            <person name="Zhang Y."/>
            <person name="Schilkey F."/>
            <person name="Devitt N."/>
            <person name="Randall J."/>
        </authorList>
    </citation>
    <scope>NUCLEOTIDE SEQUENCE [LARGE SCALE GENOMIC DNA]</scope>
    <source>
        <strain evidence="5">PBTS2</strain>
    </source>
</reference>
<dbReference type="PANTHER" id="PTHR36842:SF1">
    <property type="entry name" value="PROTEIN TOLB"/>
    <property type="match status" value="1"/>
</dbReference>
<dbReference type="InterPro" id="IPR011042">
    <property type="entry name" value="6-blade_b-propeller_TolB-like"/>
</dbReference>
<proteinExistence type="inferred from homology"/>
<dbReference type="RefSeq" id="WP_063216698.1">
    <property type="nucleotide sequence ID" value="NZ_CP015220.1"/>
</dbReference>
<dbReference type="PROSITE" id="PS51257">
    <property type="entry name" value="PROKAR_LIPOPROTEIN"/>
    <property type="match status" value="1"/>
</dbReference>
<sequence length="294" mass="30931">MHRIRLIFALVALTLLATGCADEPAPEPTPVVVAFDDGWGQLFVMNLDGSGLRQVTPTVGEDSRDPNYANGAALSPDGEHLAYARGRFIEILDLESGESKSVFEGGYQPAFSPDGSKIAFTANGGINIMNVDGSDAHVIAQEESAFGATFSPDSSRVVYVTGGYLNEVPADGGESTVLLRDQFWNSDPAFSPDGSTLVFSSNRGGNNGSEIYAMPSAGGEITPLTDTYSVHPKFTPDGSRILYDRAVTQTGELVTDVATGSQAEIASMNPDGSDQKRLTPRSLSGQMPTVGGGR</sequence>
<keyword evidence="3" id="KW-0732">Signal</keyword>
<dbReference type="PATRIC" id="fig|1653479.3.peg.4191"/>
<organism evidence="4 5">
    <name type="scientific">Rhodococcoides fascians</name>
    <name type="common">Rhodococcus fascians</name>
    <dbReference type="NCBI Taxonomy" id="1828"/>
    <lineage>
        <taxon>Bacteria</taxon>
        <taxon>Bacillati</taxon>
        <taxon>Actinomycetota</taxon>
        <taxon>Actinomycetes</taxon>
        <taxon>Mycobacteriales</taxon>
        <taxon>Nocardiaceae</taxon>
        <taxon>Rhodococcoides</taxon>
    </lineage>
</organism>
<comment type="similarity">
    <text evidence="1">Belongs to the TolB family.</text>
</comment>
<evidence type="ECO:0000313" key="4">
    <source>
        <dbReference type="EMBL" id="AMY25414.1"/>
    </source>
</evidence>
<dbReference type="Proteomes" id="UP000076038">
    <property type="component" value="Chromosome"/>
</dbReference>
<dbReference type="InterPro" id="IPR011659">
    <property type="entry name" value="WD40"/>
</dbReference>
<evidence type="ECO:0000256" key="1">
    <source>
        <dbReference type="ARBA" id="ARBA00009820"/>
    </source>
</evidence>
<dbReference type="AlphaFoldDB" id="A0A143QR37"/>
<feature type="signal peptide" evidence="3">
    <location>
        <begin position="1"/>
        <end position="21"/>
    </location>
</feature>
<keyword evidence="5" id="KW-1185">Reference proteome</keyword>
<dbReference type="PANTHER" id="PTHR36842">
    <property type="entry name" value="PROTEIN TOLB HOMOLOG"/>
    <property type="match status" value="1"/>
</dbReference>
<dbReference type="EMBL" id="CP015220">
    <property type="protein sequence ID" value="AMY25414.1"/>
    <property type="molecule type" value="Genomic_DNA"/>
</dbReference>
<dbReference type="KEGG" id="rhs:A3Q41_04133"/>
<gene>
    <name evidence="4" type="primary">tolB</name>
    <name evidence="4" type="ORF">A3Q41_04133</name>
</gene>
<dbReference type="OrthoDB" id="262125at2"/>